<proteinExistence type="inferred from homology"/>
<dbReference type="HOGENOM" id="CLU_028311_1_1_2"/>
<comment type="similarity">
    <text evidence="1">Belongs to the RuvB family.</text>
</comment>
<evidence type="ECO:0000256" key="4">
    <source>
        <dbReference type="ARBA" id="ARBA00022801"/>
    </source>
</evidence>
<dbReference type="InParanoid" id="D9Q142"/>
<evidence type="ECO:0000256" key="2">
    <source>
        <dbReference type="ARBA" id="ARBA00012551"/>
    </source>
</evidence>
<dbReference type="EMBL" id="CP001742">
    <property type="protein sequence ID" value="ADL19030.1"/>
    <property type="molecule type" value="Genomic_DNA"/>
</dbReference>
<keyword evidence="4" id="KW-0378">Hydrolase</keyword>
<keyword evidence="6" id="KW-0067">ATP-binding</keyword>
<dbReference type="GO" id="GO:0003678">
    <property type="term" value="F:DNA helicase activity"/>
    <property type="evidence" value="ECO:0007669"/>
    <property type="project" value="UniProtKB-EC"/>
</dbReference>
<dbReference type="Pfam" id="PF06068">
    <property type="entry name" value="TIP49"/>
    <property type="match status" value="1"/>
</dbReference>
<dbReference type="FunFam" id="2.40.50.360:FF:000001">
    <property type="entry name" value="RuvB-like helicase"/>
    <property type="match status" value="1"/>
</dbReference>
<evidence type="ECO:0000256" key="5">
    <source>
        <dbReference type="ARBA" id="ARBA00022806"/>
    </source>
</evidence>
<dbReference type="EC" id="3.6.4.12" evidence="2"/>
<evidence type="ECO:0000259" key="7">
    <source>
        <dbReference type="SMART" id="SM00382"/>
    </source>
</evidence>
<dbReference type="Gene3D" id="1.10.8.60">
    <property type="match status" value="1"/>
</dbReference>
<keyword evidence="3" id="KW-0547">Nucleotide-binding</keyword>
<dbReference type="FunCoup" id="D9Q142">
    <property type="interactions" value="170"/>
</dbReference>
<dbReference type="GO" id="GO:0005524">
    <property type="term" value="F:ATP binding"/>
    <property type="evidence" value="ECO:0007669"/>
    <property type="project" value="UniProtKB-KW"/>
</dbReference>
<gene>
    <name evidence="8" type="ordered locus">ASAC_0623</name>
</gene>
<organism evidence="8 9">
    <name type="scientific">Acidilobus saccharovorans (strain DSM 16705 / JCM 18335 / VKM B-2471 / 345-15)</name>
    <dbReference type="NCBI Taxonomy" id="666510"/>
    <lineage>
        <taxon>Archaea</taxon>
        <taxon>Thermoproteota</taxon>
        <taxon>Thermoprotei</taxon>
        <taxon>Acidilobales</taxon>
        <taxon>Acidilobaceae</taxon>
        <taxon>Acidilobus</taxon>
    </lineage>
</organism>
<keyword evidence="5 8" id="KW-0347">Helicase</keyword>
<dbReference type="InterPro" id="IPR027238">
    <property type="entry name" value="RuvB-like"/>
</dbReference>
<dbReference type="Proteomes" id="UP000000346">
    <property type="component" value="Chromosome"/>
</dbReference>
<dbReference type="Gene3D" id="2.40.50.360">
    <property type="entry name" value="RuvB-like helicase, domain II"/>
    <property type="match status" value="1"/>
</dbReference>
<dbReference type="SUPFAM" id="SSF50249">
    <property type="entry name" value="Nucleic acid-binding proteins"/>
    <property type="match status" value="1"/>
</dbReference>
<dbReference type="GeneID" id="9498856"/>
<dbReference type="Gene3D" id="3.40.50.300">
    <property type="entry name" value="P-loop containing nucleotide triphosphate hydrolases"/>
    <property type="match status" value="1"/>
</dbReference>
<evidence type="ECO:0000313" key="9">
    <source>
        <dbReference type="Proteomes" id="UP000000346"/>
    </source>
</evidence>
<dbReference type="FunFam" id="1.10.8.60:FF:000010">
    <property type="entry name" value="RuvB-like helicase"/>
    <property type="match status" value="1"/>
</dbReference>
<feature type="domain" description="AAA+ ATPase" evidence="7">
    <location>
        <begin position="62"/>
        <end position="358"/>
    </location>
</feature>
<sequence>MSEIQITPVRQPKWSSVHSHIRGLGLDKNGKALRVADGMIGQTEAREAAGLVVEMVKQGRLGGKGVLIVGPSGTGKTAIAVAMARELGEDTPFVAINGSEVLAAENKTEFLMQAMRRAVGVRMRDEREVVTGVVTDLKYLKRTSPFYPYPVLGGAKVTLETRDDSGTFTVGPEVAQQFQELGIRKGDVIMIDVNTGEVRRLGRVKEKAAVSYDIDVTENVEIPSGRVRSRREIVRTLTLHDIDASIAAQRAAFTIFGFLREESAISDEVRSRTDELVKKLRDEGKAELVPGIMFIDDAHMLDIEAFSFLTKAMEGEFAPIIVLATNRGMTTVRGTDEVSPHGMPRDLLDRLLIITTKPYSEDEIREIIRVRAEEEEVELSDDALSALTKIGAERSLRYAVQLLQPAKLAAERRGSSRVEASDVEQVSKLFADLKTSIEYVEKYKDLLLH</sequence>
<evidence type="ECO:0000256" key="6">
    <source>
        <dbReference type="ARBA" id="ARBA00022840"/>
    </source>
</evidence>
<accession>D9Q142</accession>
<reference evidence="8 9" key="1">
    <citation type="journal article" date="2010" name="Appl. Environ. Microbiol.">
        <title>The genome sequence of the crenarchaeon Acidilobus saccharovorans supports a new order, Acidilobales, and suggests an important ecological role in terrestrial acidic hot springs.</title>
        <authorList>
            <person name="Mardanov A.V."/>
            <person name="Svetlitchnyi V.A."/>
            <person name="Beletsky A.V."/>
            <person name="Prokofeva M.I."/>
            <person name="Bonch-Osmolovskaya E.A."/>
            <person name="Ravin N.V."/>
            <person name="Skryabin K.G."/>
        </authorList>
    </citation>
    <scope>NUCLEOTIDE SEQUENCE [LARGE SCALE GENOMIC DNA]</scope>
    <source>
        <strain evidence="9">DSM 16705 / JCM 18335 / VKM B-2471 / 345-15</strain>
    </source>
</reference>
<dbReference type="InterPro" id="IPR027417">
    <property type="entry name" value="P-loop_NTPase"/>
</dbReference>
<dbReference type="eggNOG" id="arCOG04081">
    <property type="taxonomic scope" value="Archaea"/>
</dbReference>
<evidence type="ECO:0000256" key="3">
    <source>
        <dbReference type="ARBA" id="ARBA00022741"/>
    </source>
</evidence>
<dbReference type="InterPro" id="IPR012340">
    <property type="entry name" value="NA-bd_OB-fold"/>
</dbReference>
<evidence type="ECO:0000313" key="8">
    <source>
        <dbReference type="EMBL" id="ADL19030.1"/>
    </source>
</evidence>
<dbReference type="OrthoDB" id="45425at2157"/>
<dbReference type="Pfam" id="PF17856">
    <property type="entry name" value="TIP49_C"/>
    <property type="match status" value="1"/>
</dbReference>
<name>D9Q142_ACIS3</name>
<dbReference type="InterPro" id="IPR010339">
    <property type="entry name" value="TIP49_P-loop"/>
</dbReference>
<dbReference type="InterPro" id="IPR041048">
    <property type="entry name" value="RuvB-like_C"/>
</dbReference>
<dbReference type="SUPFAM" id="SSF52540">
    <property type="entry name" value="P-loop containing nucleoside triphosphate hydrolases"/>
    <property type="match status" value="1"/>
</dbReference>
<evidence type="ECO:0000256" key="1">
    <source>
        <dbReference type="ARBA" id="ARBA00007519"/>
    </source>
</evidence>
<dbReference type="GO" id="GO:0016787">
    <property type="term" value="F:hydrolase activity"/>
    <property type="evidence" value="ECO:0007669"/>
    <property type="project" value="UniProtKB-KW"/>
</dbReference>
<dbReference type="STRING" id="666510.ASAC_0623"/>
<keyword evidence="9" id="KW-1185">Reference proteome</keyword>
<dbReference type="RefSeq" id="WP_013266542.1">
    <property type="nucleotide sequence ID" value="NC_014374.1"/>
</dbReference>
<dbReference type="InterPro" id="IPR042487">
    <property type="entry name" value="RuvBL1/2_DNA/RNA_bd_dom"/>
</dbReference>
<dbReference type="KEGG" id="asc:ASAC_0623"/>
<dbReference type="SMART" id="SM00382">
    <property type="entry name" value="AAA"/>
    <property type="match status" value="1"/>
</dbReference>
<protein>
    <recommendedName>
        <fullName evidence="2">DNA helicase</fullName>
        <ecNumber evidence="2">3.6.4.12</ecNumber>
    </recommendedName>
</protein>
<dbReference type="AlphaFoldDB" id="D9Q142"/>
<dbReference type="PANTHER" id="PTHR11093">
    <property type="entry name" value="RUVB-RELATED REPTIN AND PONTIN"/>
    <property type="match status" value="1"/>
</dbReference>
<dbReference type="InterPro" id="IPR003593">
    <property type="entry name" value="AAA+_ATPase"/>
</dbReference>